<dbReference type="PROSITE" id="PS01124">
    <property type="entry name" value="HTH_ARAC_FAMILY_2"/>
    <property type="match status" value="1"/>
</dbReference>
<dbReference type="SUPFAM" id="SSF46689">
    <property type="entry name" value="Homeodomain-like"/>
    <property type="match status" value="2"/>
</dbReference>
<dbReference type="PANTHER" id="PTHR46796:SF14">
    <property type="entry name" value="TRANSCRIPTIONAL REGULATORY PROTEIN"/>
    <property type="match status" value="1"/>
</dbReference>
<evidence type="ECO:0000256" key="1">
    <source>
        <dbReference type="ARBA" id="ARBA00023015"/>
    </source>
</evidence>
<dbReference type="EMBL" id="CP014579">
    <property type="protein sequence ID" value="ANB75838.1"/>
    <property type="molecule type" value="Genomic_DNA"/>
</dbReference>
<accession>A0A160FT53</accession>
<reference evidence="5 6" key="1">
    <citation type="journal article" date="2016" name="Gene">
        <title>PacBio SMRT assembly of a complex multi-replicon genome reveals chlorocatechol degradative operon in a region of genome plasticity.</title>
        <authorList>
            <person name="Ricker N."/>
            <person name="Shen S.Y."/>
            <person name="Goordial J."/>
            <person name="Jin S."/>
            <person name="Fulthorpe R.R."/>
        </authorList>
    </citation>
    <scope>NUCLEOTIDE SEQUENCE [LARGE SCALE GENOMIC DNA]</scope>
    <source>
        <strain evidence="5 6">OLGA172</strain>
    </source>
</reference>
<evidence type="ECO:0000256" key="3">
    <source>
        <dbReference type="ARBA" id="ARBA00023163"/>
    </source>
</evidence>
<proteinExistence type="predicted"/>
<dbReference type="InterPro" id="IPR050204">
    <property type="entry name" value="AraC_XylS_family_regulators"/>
</dbReference>
<dbReference type="InterPro" id="IPR009057">
    <property type="entry name" value="Homeodomain-like_sf"/>
</dbReference>
<dbReference type="PANTHER" id="PTHR46796">
    <property type="entry name" value="HTH-TYPE TRANSCRIPTIONAL ACTIVATOR RHAS-RELATED"/>
    <property type="match status" value="1"/>
</dbReference>
<dbReference type="PROSITE" id="PS00041">
    <property type="entry name" value="HTH_ARAC_FAMILY_1"/>
    <property type="match status" value="1"/>
</dbReference>
<dbReference type="STRING" id="1804984.AYM40_26385"/>
<dbReference type="SMART" id="SM00342">
    <property type="entry name" value="HTH_ARAC"/>
    <property type="match status" value="1"/>
</dbReference>
<evidence type="ECO:0000259" key="4">
    <source>
        <dbReference type="PROSITE" id="PS01124"/>
    </source>
</evidence>
<evidence type="ECO:0000313" key="6">
    <source>
        <dbReference type="Proteomes" id="UP000076852"/>
    </source>
</evidence>
<evidence type="ECO:0000256" key="2">
    <source>
        <dbReference type="ARBA" id="ARBA00023125"/>
    </source>
</evidence>
<name>A0A160FT53_9BURK</name>
<dbReference type="GO" id="GO:0003700">
    <property type="term" value="F:DNA-binding transcription factor activity"/>
    <property type="evidence" value="ECO:0007669"/>
    <property type="project" value="InterPro"/>
</dbReference>
<keyword evidence="3" id="KW-0804">Transcription</keyword>
<keyword evidence="6" id="KW-1185">Reference proteome</keyword>
<dbReference type="Proteomes" id="UP000076852">
    <property type="component" value="Chromosome 2"/>
</dbReference>
<keyword evidence="2" id="KW-0238">DNA-binding</keyword>
<sequence>MSVSRFLYDGRAFGLTPVMPRDDAYFVGVKLRPMSSGRMWLGDRVVTNLQVPQRLHSMCFAHLSDEPHSELFEPFDIVRFFLPRFVLKQFIDDVGARQIEALRCPTPGTVDPIVGHLATCLLPALEQPERACSLFIDSITRALTAHLLRTYGNVKFSAAPTRRGGLALWQEKRVRELIDTHLDGSLTVPILANECGMSVGHFGHAFKQQTGQSPYQFLIAHRLLRAKDLMLTTQLSLAEIALACGFASQAHFNRRFLMANGMSPGIWRRVTR</sequence>
<dbReference type="AlphaFoldDB" id="A0A160FT53"/>
<organism evidence="5 6">
    <name type="scientific">Paraburkholderia phytofirmans OLGA172</name>
    <dbReference type="NCBI Taxonomy" id="1417228"/>
    <lineage>
        <taxon>Bacteria</taxon>
        <taxon>Pseudomonadati</taxon>
        <taxon>Pseudomonadota</taxon>
        <taxon>Betaproteobacteria</taxon>
        <taxon>Burkholderiales</taxon>
        <taxon>Burkholderiaceae</taxon>
        <taxon>Paraburkholderia</taxon>
    </lineage>
</organism>
<dbReference type="InterPro" id="IPR018060">
    <property type="entry name" value="HTH_AraC"/>
</dbReference>
<dbReference type="InterPro" id="IPR018062">
    <property type="entry name" value="HTH_AraC-typ_CS"/>
</dbReference>
<dbReference type="GO" id="GO:0043565">
    <property type="term" value="F:sequence-specific DNA binding"/>
    <property type="evidence" value="ECO:0007669"/>
    <property type="project" value="InterPro"/>
</dbReference>
<protein>
    <recommendedName>
        <fullName evidence="4">HTH araC/xylS-type domain-containing protein</fullName>
    </recommendedName>
</protein>
<evidence type="ECO:0000313" key="5">
    <source>
        <dbReference type="EMBL" id="ANB75838.1"/>
    </source>
</evidence>
<dbReference type="KEGG" id="buz:AYM40_26385"/>
<dbReference type="Pfam" id="PF12833">
    <property type="entry name" value="HTH_18"/>
    <property type="match status" value="1"/>
</dbReference>
<keyword evidence="1" id="KW-0805">Transcription regulation</keyword>
<gene>
    <name evidence="5" type="ORF">AYM40_26385</name>
</gene>
<dbReference type="Gene3D" id="1.10.10.60">
    <property type="entry name" value="Homeodomain-like"/>
    <property type="match status" value="2"/>
</dbReference>
<feature type="domain" description="HTH araC/xylS-type" evidence="4">
    <location>
        <begin position="172"/>
        <end position="270"/>
    </location>
</feature>